<sequence>MSKPRSGSLGLVNYHPQNSKFPYIFLALLLCLITHLNAQEDSLNHAFPDEVVAQSNPTSMEADSQLPTNPSNASSENLRNSYSTSLERDQPSNFLPSQSDNLPYAETLAVVPEALKSSLIRSNEKFYHNTDSASSKAFSTSAIVGIVLASIFGLVILIVGAIIHFAKLEKEIAQEKKHQREKQARKLKAAQSKFYTQPDTTSHNHAQLF</sequence>
<evidence type="ECO:0000256" key="1">
    <source>
        <dbReference type="SAM" id="MobiDB-lite"/>
    </source>
</evidence>
<feature type="region of interest" description="Disordered" evidence="1">
    <location>
        <begin position="57"/>
        <end position="99"/>
    </location>
</feature>
<feature type="transmembrane region" description="Helical" evidence="2">
    <location>
        <begin position="21"/>
        <end position="38"/>
    </location>
</feature>
<dbReference type="AlphaFoldDB" id="A0A9Q3GN88"/>
<evidence type="ECO:0000313" key="4">
    <source>
        <dbReference type="Proteomes" id="UP000765509"/>
    </source>
</evidence>
<proteinExistence type="predicted"/>
<dbReference type="Proteomes" id="UP000765509">
    <property type="component" value="Unassembled WGS sequence"/>
</dbReference>
<feature type="compositionally biased region" description="Polar residues" evidence="1">
    <location>
        <begin position="193"/>
        <end position="209"/>
    </location>
</feature>
<comment type="caution">
    <text evidence="3">The sequence shown here is derived from an EMBL/GenBank/DDBJ whole genome shotgun (WGS) entry which is preliminary data.</text>
</comment>
<keyword evidence="2" id="KW-0472">Membrane</keyword>
<keyword evidence="4" id="KW-1185">Reference proteome</keyword>
<protein>
    <submittedName>
        <fullName evidence="3">Uncharacterized protein</fullName>
    </submittedName>
</protein>
<feature type="region of interest" description="Disordered" evidence="1">
    <location>
        <begin position="177"/>
        <end position="209"/>
    </location>
</feature>
<dbReference type="EMBL" id="AVOT02003259">
    <property type="protein sequence ID" value="MBW0472962.1"/>
    <property type="molecule type" value="Genomic_DNA"/>
</dbReference>
<evidence type="ECO:0000313" key="3">
    <source>
        <dbReference type="EMBL" id="MBW0472962.1"/>
    </source>
</evidence>
<reference evidence="3" key="1">
    <citation type="submission" date="2021-03" db="EMBL/GenBank/DDBJ databases">
        <title>Draft genome sequence of rust myrtle Austropuccinia psidii MF-1, a brazilian biotype.</title>
        <authorList>
            <person name="Quecine M.C."/>
            <person name="Pachon D.M.R."/>
            <person name="Bonatelli M.L."/>
            <person name="Correr F.H."/>
            <person name="Franceschini L.M."/>
            <person name="Leite T.F."/>
            <person name="Margarido G.R.A."/>
            <person name="Almeida C.A."/>
            <person name="Ferrarezi J.A."/>
            <person name="Labate C.A."/>
        </authorList>
    </citation>
    <scope>NUCLEOTIDE SEQUENCE</scope>
    <source>
        <strain evidence="3">MF-1</strain>
    </source>
</reference>
<name>A0A9Q3GN88_9BASI</name>
<gene>
    <name evidence="3" type="ORF">O181_012677</name>
</gene>
<accession>A0A9Q3GN88</accession>
<keyword evidence="2" id="KW-1133">Transmembrane helix</keyword>
<feature type="transmembrane region" description="Helical" evidence="2">
    <location>
        <begin position="142"/>
        <end position="166"/>
    </location>
</feature>
<keyword evidence="2" id="KW-0812">Transmembrane</keyword>
<organism evidence="3 4">
    <name type="scientific">Austropuccinia psidii MF-1</name>
    <dbReference type="NCBI Taxonomy" id="1389203"/>
    <lineage>
        <taxon>Eukaryota</taxon>
        <taxon>Fungi</taxon>
        <taxon>Dikarya</taxon>
        <taxon>Basidiomycota</taxon>
        <taxon>Pucciniomycotina</taxon>
        <taxon>Pucciniomycetes</taxon>
        <taxon>Pucciniales</taxon>
        <taxon>Sphaerophragmiaceae</taxon>
        <taxon>Austropuccinia</taxon>
    </lineage>
</organism>
<evidence type="ECO:0000256" key="2">
    <source>
        <dbReference type="SAM" id="Phobius"/>
    </source>
</evidence>